<evidence type="ECO:0000256" key="1">
    <source>
        <dbReference type="SAM" id="MobiDB-lite"/>
    </source>
</evidence>
<proteinExistence type="predicted"/>
<feature type="compositionally biased region" description="Polar residues" evidence="1">
    <location>
        <begin position="431"/>
        <end position="440"/>
    </location>
</feature>
<accession>A0A8H8CH66</accession>
<feature type="compositionally biased region" description="Polar residues" evidence="1">
    <location>
        <begin position="374"/>
        <end position="383"/>
    </location>
</feature>
<dbReference type="EMBL" id="JAFIQS010000009">
    <property type="protein sequence ID" value="KAG5165411.1"/>
    <property type="molecule type" value="Genomic_DNA"/>
</dbReference>
<evidence type="ECO:0000313" key="2">
    <source>
        <dbReference type="EMBL" id="KAG5165411.1"/>
    </source>
</evidence>
<comment type="caution">
    <text evidence="2">The sequence shown here is derived from an EMBL/GenBank/DDBJ whole genome shotgun (WGS) entry which is preliminary data.</text>
</comment>
<dbReference type="AlphaFoldDB" id="A0A8H8CH66"/>
<sequence length="498" mass="54421">MDSSNFFDYSFLEYPLGYDLFFSELLADPQLVLEDHPSKDVITDSITGPPSTMPLSSINMEIPIEHGIKPFSSTASTSSDTSTMLNSIPDMCTTTNAASASTRAPKLHIPFNTSPASSSSCHRINKEPAMASSSLYQSQAFDDLNYLGFSSAPEGINFVDPANQLSMSGAGIISTRPLVSRNSSLNRIIPRSEGLFSTSTCMNTPPLASSSNQALSFRNPAACQFVDQDERYLNEPSTTSTSAASKPGKQNRYIDIIHGGIWGTDPEPPEQAAHTLTRVHTEDDKRRQQFLPTLENVEQLVSYYQHGSHANIPRSATDSFHSYIGEMETSYQDRSIKMKLNREEGSGGNPVESLAKLRQGNGGMTNHCTETRNGDSQVATASRYTRKRRLSTANGDRGESASALKRPRAGSLLVRGSGTSTSAQTEEDQKGSVSRVTATLTAEPRPQLRPAQPRCLAEGFSQGRLVIEKRERHRKKDGGLTFQVMRPTHEPQGFRAVI</sequence>
<gene>
    <name evidence="2" type="ORF">JR316_008990</name>
</gene>
<protein>
    <submittedName>
        <fullName evidence="2">Uncharacterized protein</fullName>
    </submittedName>
</protein>
<organism evidence="2">
    <name type="scientific">Psilocybe cubensis</name>
    <name type="common">Psychedelic mushroom</name>
    <name type="synonym">Stropharia cubensis</name>
    <dbReference type="NCBI Taxonomy" id="181762"/>
    <lineage>
        <taxon>Eukaryota</taxon>
        <taxon>Fungi</taxon>
        <taxon>Dikarya</taxon>
        <taxon>Basidiomycota</taxon>
        <taxon>Agaricomycotina</taxon>
        <taxon>Agaricomycetes</taxon>
        <taxon>Agaricomycetidae</taxon>
        <taxon>Agaricales</taxon>
        <taxon>Agaricineae</taxon>
        <taxon>Strophariaceae</taxon>
        <taxon>Psilocybe</taxon>
    </lineage>
</organism>
<feature type="region of interest" description="Disordered" evidence="1">
    <location>
        <begin position="360"/>
        <end position="454"/>
    </location>
</feature>
<name>A0A8H8CH66_PSICU</name>
<reference evidence="2" key="1">
    <citation type="submission" date="2021-02" db="EMBL/GenBank/DDBJ databases">
        <title>Psilocybe cubensis genome.</title>
        <authorList>
            <person name="Mckernan K.J."/>
            <person name="Crawford S."/>
            <person name="Trippe A."/>
            <person name="Kane L.T."/>
            <person name="Mclaughlin S."/>
        </authorList>
    </citation>
    <scope>NUCLEOTIDE SEQUENCE [LARGE SCALE GENOMIC DNA]</scope>
    <source>
        <strain evidence="2">MGC-MH-2018</strain>
    </source>
</reference>